<dbReference type="InterPro" id="IPR035897">
    <property type="entry name" value="Toll_tir_struct_dom_sf"/>
</dbReference>
<dbReference type="GO" id="GO:0051607">
    <property type="term" value="P:defense response to virus"/>
    <property type="evidence" value="ECO:0007669"/>
    <property type="project" value="TreeGrafter"/>
</dbReference>
<dbReference type="Gene3D" id="1.20.5.520">
    <property type="entry name" value="Single helix bin"/>
    <property type="match status" value="1"/>
</dbReference>
<dbReference type="InterPro" id="IPR038386">
    <property type="entry name" value="Beta-thymosin_sf"/>
</dbReference>
<keyword evidence="6" id="KW-1133">Transmembrane helix</keyword>
<feature type="signal peptide" evidence="15">
    <location>
        <begin position="1"/>
        <end position="22"/>
    </location>
</feature>
<dbReference type="PRINTS" id="PR01537">
    <property type="entry name" value="INTRLKN1R1F"/>
</dbReference>
<dbReference type="GO" id="GO:0002224">
    <property type="term" value="P:toll-like receptor signaling pathway"/>
    <property type="evidence" value="ECO:0007669"/>
    <property type="project" value="TreeGrafter"/>
</dbReference>
<dbReference type="GO" id="GO:0012505">
    <property type="term" value="C:endomembrane system"/>
    <property type="evidence" value="ECO:0007669"/>
    <property type="project" value="UniProtKB-SubCell"/>
</dbReference>
<keyword evidence="10" id="KW-0009">Actin-binding</keyword>
<evidence type="ECO:0000256" key="12">
    <source>
        <dbReference type="ARBA" id="ARBA00025497"/>
    </source>
</evidence>
<dbReference type="GO" id="GO:0007015">
    <property type="term" value="P:actin filament organization"/>
    <property type="evidence" value="ECO:0007669"/>
    <property type="project" value="InterPro"/>
</dbReference>
<name>A0AA88SHW9_CHASR</name>
<protein>
    <recommendedName>
        <fullName evidence="16">TIR domain-containing protein</fullName>
    </recommendedName>
</protein>
<evidence type="ECO:0000256" key="2">
    <source>
        <dbReference type="ARBA" id="ARBA00009511"/>
    </source>
</evidence>
<dbReference type="GO" id="GO:0038187">
    <property type="term" value="F:pattern recognition receptor activity"/>
    <property type="evidence" value="ECO:0007669"/>
    <property type="project" value="TreeGrafter"/>
</dbReference>
<proteinExistence type="inferred from homology"/>
<feature type="domain" description="TIR" evidence="16">
    <location>
        <begin position="40"/>
        <end position="184"/>
    </location>
</feature>
<dbReference type="GO" id="GO:0007249">
    <property type="term" value="P:canonical NF-kappaB signal transduction"/>
    <property type="evidence" value="ECO:0007669"/>
    <property type="project" value="TreeGrafter"/>
</dbReference>
<evidence type="ECO:0000256" key="1">
    <source>
        <dbReference type="ARBA" id="ARBA00004245"/>
    </source>
</evidence>
<dbReference type="SMART" id="SM00152">
    <property type="entry name" value="THY"/>
    <property type="match status" value="1"/>
</dbReference>
<keyword evidence="4" id="KW-0812">Transmembrane</keyword>
<keyword evidence="7" id="KW-0472">Membrane</keyword>
<keyword evidence="9" id="KW-0325">Glycoprotein</keyword>
<evidence type="ECO:0000313" key="17">
    <source>
        <dbReference type="EMBL" id="KAK2839862.1"/>
    </source>
</evidence>
<dbReference type="CDD" id="cd22059">
    <property type="entry name" value="WH2_BetaT"/>
    <property type="match status" value="1"/>
</dbReference>
<evidence type="ECO:0000313" key="18">
    <source>
        <dbReference type="Proteomes" id="UP001187415"/>
    </source>
</evidence>
<sequence length="246" mass="28645">MTVKCWMHLLLFCLYCHHEMQPAVCSAKSKGYESLDSSGSVYAAFVTYDTSDPQVSEWVMMNLRVKLEEEGEKHLPLCLEERDWPPGVPLVDNLTQSIRYSRKTLFVLTEGYVKKGVFKLAMYLAHQRLLDENMDVIVLLMLEPVLQQSHFLRLRRRLCGKSVLEWPRTAAAERWFWQNLRNVVRVENQVMYNKTYSKPRASANMADKINVDEVTTFDKSKLKKTDTQEKNTLPTKETIEQEKTSS</sequence>
<dbReference type="GO" id="GO:0003785">
    <property type="term" value="F:actin monomer binding"/>
    <property type="evidence" value="ECO:0007669"/>
    <property type="project" value="InterPro"/>
</dbReference>
<dbReference type="Pfam" id="PF01582">
    <property type="entry name" value="TIR"/>
    <property type="match status" value="1"/>
</dbReference>
<dbReference type="FunFam" id="1.20.5.520:FF:000001">
    <property type="entry name" value="Thymosin beta"/>
    <property type="match status" value="1"/>
</dbReference>
<evidence type="ECO:0000256" key="9">
    <source>
        <dbReference type="ARBA" id="ARBA00023180"/>
    </source>
</evidence>
<evidence type="ECO:0000256" key="8">
    <source>
        <dbReference type="ARBA" id="ARBA00023170"/>
    </source>
</evidence>
<keyword evidence="5 15" id="KW-0732">Signal</keyword>
<feature type="region of interest" description="Disordered" evidence="14">
    <location>
        <begin position="221"/>
        <end position="246"/>
    </location>
</feature>
<evidence type="ECO:0000256" key="15">
    <source>
        <dbReference type="SAM" id="SignalP"/>
    </source>
</evidence>
<dbReference type="Pfam" id="PF01290">
    <property type="entry name" value="Thymosin"/>
    <property type="match status" value="1"/>
</dbReference>
<gene>
    <name evidence="17" type="ORF">Q5P01_013602</name>
</gene>
<feature type="compositionally biased region" description="Basic and acidic residues" evidence="14">
    <location>
        <begin position="237"/>
        <end position="246"/>
    </location>
</feature>
<evidence type="ECO:0000256" key="14">
    <source>
        <dbReference type="SAM" id="MobiDB-lite"/>
    </source>
</evidence>
<dbReference type="InterPro" id="IPR000157">
    <property type="entry name" value="TIR_dom"/>
</dbReference>
<keyword evidence="11" id="KW-0206">Cytoskeleton</keyword>
<comment type="caution">
    <text evidence="17">The sequence shown here is derived from an EMBL/GenBank/DDBJ whole genome shotgun (WGS) entry which is preliminary data.</text>
</comment>
<keyword evidence="18" id="KW-1185">Reference proteome</keyword>
<evidence type="ECO:0000256" key="7">
    <source>
        <dbReference type="ARBA" id="ARBA00023136"/>
    </source>
</evidence>
<dbReference type="SUPFAM" id="SSF52200">
    <property type="entry name" value="Toll/Interleukin receptor TIR domain"/>
    <property type="match status" value="1"/>
</dbReference>
<dbReference type="PROSITE" id="PS00500">
    <property type="entry name" value="THYMOSIN_B4"/>
    <property type="match status" value="1"/>
</dbReference>
<dbReference type="InterPro" id="IPR001152">
    <property type="entry name" value="Beta-thymosin"/>
</dbReference>
<evidence type="ECO:0000256" key="10">
    <source>
        <dbReference type="ARBA" id="ARBA00023203"/>
    </source>
</evidence>
<dbReference type="EMBL" id="JAUPFM010000010">
    <property type="protein sequence ID" value="KAK2839862.1"/>
    <property type="molecule type" value="Genomic_DNA"/>
</dbReference>
<comment type="subcellular location">
    <subcellularLocation>
        <location evidence="1">Cytoplasm</location>
        <location evidence="1">Cytoskeleton</location>
    </subcellularLocation>
    <subcellularLocation>
        <location evidence="13">Endomembrane system</location>
        <topology evidence="13">Single-pass type I membrane protein</topology>
    </subcellularLocation>
</comment>
<feature type="chain" id="PRO_5041680726" description="TIR domain-containing protein" evidence="15">
    <location>
        <begin position="23"/>
        <end position="246"/>
    </location>
</feature>
<dbReference type="PANTHER" id="PTHR47410:SF1">
    <property type="entry name" value="TOLL-LIKE RECEPTOR 8"/>
    <property type="match status" value="1"/>
</dbReference>
<dbReference type="Proteomes" id="UP001187415">
    <property type="component" value="Unassembled WGS sequence"/>
</dbReference>
<evidence type="ECO:0000256" key="6">
    <source>
        <dbReference type="ARBA" id="ARBA00022989"/>
    </source>
</evidence>
<dbReference type="SMART" id="SM00255">
    <property type="entry name" value="TIR"/>
    <property type="match status" value="1"/>
</dbReference>
<comment type="similarity">
    <text evidence="2">Belongs to the thymosin beta family.</text>
</comment>
<evidence type="ECO:0000256" key="13">
    <source>
        <dbReference type="ARBA" id="ARBA00046288"/>
    </source>
</evidence>
<dbReference type="Gene3D" id="3.40.50.10140">
    <property type="entry name" value="Toll/interleukin-1 receptor homology (TIR) domain"/>
    <property type="match status" value="1"/>
</dbReference>
<dbReference type="PROSITE" id="PS50104">
    <property type="entry name" value="TIR"/>
    <property type="match status" value="1"/>
</dbReference>
<keyword evidence="8" id="KW-0675">Receptor</keyword>
<evidence type="ECO:0000259" key="16">
    <source>
        <dbReference type="PROSITE" id="PS50104"/>
    </source>
</evidence>
<comment type="function">
    <text evidence="12">Plays an important role in the organization of the cytoskeleton. Binds to and sequesters actin monomers (G actin) and therefore inhibits actin polymerization.</text>
</comment>
<dbReference type="GO" id="GO:0032755">
    <property type="term" value="P:positive regulation of interleukin-6 production"/>
    <property type="evidence" value="ECO:0007669"/>
    <property type="project" value="TreeGrafter"/>
</dbReference>
<dbReference type="GO" id="GO:0005856">
    <property type="term" value="C:cytoskeleton"/>
    <property type="evidence" value="ECO:0007669"/>
    <property type="project" value="UniProtKB-SubCell"/>
</dbReference>
<evidence type="ECO:0000256" key="3">
    <source>
        <dbReference type="ARBA" id="ARBA00022490"/>
    </source>
</evidence>
<dbReference type="AlphaFoldDB" id="A0AA88SHW9"/>
<evidence type="ECO:0000256" key="5">
    <source>
        <dbReference type="ARBA" id="ARBA00022729"/>
    </source>
</evidence>
<keyword evidence="3" id="KW-0963">Cytoplasm</keyword>
<reference evidence="17" key="1">
    <citation type="submission" date="2023-07" db="EMBL/GenBank/DDBJ databases">
        <title>Chromosome-level Genome Assembly of Striped Snakehead (Channa striata).</title>
        <authorList>
            <person name="Liu H."/>
        </authorList>
    </citation>
    <scope>NUCLEOTIDE SEQUENCE</scope>
    <source>
        <strain evidence="17">Gz</strain>
        <tissue evidence="17">Muscle</tissue>
    </source>
</reference>
<accession>A0AA88SHW9</accession>
<evidence type="ECO:0000256" key="4">
    <source>
        <dbReference type="ARBA" id="ARBA00022692"/>
    </source>
</evidence>
<dbReference type="GO" id="GO:0005886">
    <property type="term" value="C:plasma membrane"/>
    <property type="evidence" value="ECO:0007669"/>
    <property type="project" value="TreeGrafter"/>
</dbReference>
<dbReference type="PANTHER" id="PTHR47410">
    <property type="entry name" value="TOLL-LIKE RECEPTOR 7-RELATED"/>
    <property type="match status" value="1"/>
</dbReference>
<organism evidence="17 18">
    <name type="scientific">Channa striata</name>
    <name type="common">Snakehead murrel</name>
    <name type="synonym">Ophicephalus striatus</name>
    <dbReference type="NCBI Taxonomy" id="64152"/>
    <lineage>
        <taxon>Eukaryota</taxon>
        <taxon>Metazoa</taxon>
        <taxon>Chordata</taxon>
        <taxon>Craniata</taxon>
        <taxon>Vertebrata</taxon>
        <taxon>Euteleostomi</taxon>
        <taxon>Actinopterygii</taxon>
        <taxon>Neopterygii</taxon>
        <taxon>Teleostei</taxon>
        <taxon>Neoteleostei</taxon>
        <taxon>Acanthomorphata</taxon>
        <taxon>Anabantaria</taxon>
        <taxon>Anabantiformes</taxon>
        <taxon>Channoidei</taxon>
        <taxon>Channidae</taxon>
        <taxon>Channa</taxon>
    </lineage>
</organism>
<dbReference type="FunFam" id="3.40.50.10140:FF:000003">
    <property type="entry name" value="Toll-like receptor 7"/>
    <property type="match status" value="1"/>
</dbReference>
<evidence type="ECO:0000256" key="11">
    <source>
        <dbReference type="ARBA" id="ARBA00023212"/>
    </source>
</evidence>